<dbReference type="SUPFAM" id="SSF52540">
    <property type="entry name" value="P-loop containing nucleoside triphosphate hydrolases"/>
    <property type="match status" value="2"/>
</dbReference>
<dbReference type="GO" id="GO:0005524">
    <property type="term" value="F:ATP binding"/>
    <property type="evidence" value="ECO:0007669"/>
    <property type="project" value="UniProtKB-KW"/>
</dbReference>
<keyword evidence="4 7" id="KW-0067">ATP-binding</keyword>
<dbReference type="NCBIfam" id="NF008453">
    <property type="entry name" value="PRK11308.1"/>
    <property type="match status" value="3"/>
</dbReference>
<dbReference type="PROSITE" id="PS50893">
    <property type="entry name" value="ABC_TRANSPORTER_2"/>
    <property type="match status" value="2"/>
</dbReference>
<evidence type="ECO:0000313" key="7">
    <source>
        <dbReference type="EMBL" id="KPQ37767.1"/>
    </source>
</evidence>
<evidence type="ECO:0000259" key="6">
    <source>
        <dbReference type="PROSITE" id="PS50893"/>
    </source>
</evidence>
<organism evidence="7 8">
    <name type="scientific">Phormidesmis priestleyi Ana</name>
    <dbReference type="NCBI Taxonomy" id="1666911"/>
    <lineage>
        <taxon>Bacteria</taxon>
        <taxon>Bacillati</taxon>
        <taxon>Cyanobacteriota</taxon>
        <taxon>Cyanophyceae</taxon>
        <taxon>Leptolyngbyales</taxon>
        <taxon>Leptolyngbyaceae</taxon>
        <taxon>Phormidesmis</taxon>
    </lineage>
</organism>
<feature type="region of interest" description="Disordered" evidence="5">
    <location>
        <begin position="1"/>
        <end position="105"/>
    </location>
</feature>
<dbReference type="SMART" id="SM00382">
    <property type="entry name" value="AAA"/>
    <property type="match status" value="2"/>
</dbReference>
<feature type="compositionally biased region" description="Polar residues" evidence="5">
    <location>
        <begin position="35"/>
        <end position="58"/>
    </location>
</feature>
<comment type="similarity">
    <text evidence="1">Belongs to the ABC transporter superfamily.</text>
</comment>
<protein>
    <submittedName>
        <fullName evidence="7">Peptide/nickel transport system ATP-binding protein</fullName>
    </submittedName>
</protein>
<dbReference type="InterPro" id="IPR013563">
    <property type="entry name" value="Oligopep_ABC_C"/>
</dbReference>
<dbReference type="PROSITE" id="PS00211">
    <property type="entry name" value="ABC_TRANSPORTER_1"/>
    <property type="match status" value="1"/>
</dbReference>
<comment type="caution">
    <text evidence="7">The sequence shown here is derived from an EMBL/GenBank/DDBJ whole genome shotgun (WGS) entry which is preliminary data.</text>
</comment>
<dbReference type="InterPro" id="IPR050319">
    <property type="entry name" value="ABC_transp_ATP-bind"/>
</dbReference>
<dbReference type="InterPro" id="IPR003439">
    <property type="entry name" value="ABC_transporter-like_ATP-bd"/>
</dbReference>
<dbReference type="GO" id="GO:0055085">
    <property type="term" value="P:transmembrane transport"/>
    <property type="evidence" value="ECO:0007669"/>
    <property type="project" value="UniProtKB-ARBA"/>
</dbReference>
<feature type="compositionally biased region" description="Low complexity" evidence="5">
    <location>
        <begin position="17"/>
        <end position="27"/>
    </location>
</feature>
<dbReference type="PANTHER" id="PTHR43776:SF7">
    <property type="entry name" value="D,D-DIPEPTIDE TRANSPORT ATP-BINDING PROTEIN DDPF-RELATED"/>
    <property type="match status" value="1"/>
</dbReference>
<dbReference type="CDD" id="cd03257">
    <property type="entry name" value="ABC_NikE_OppD_transporters"/>
    <property type="match status" value="2"/>
</dbReference>
<dbReference type="GO" id="GO:0016887">
    <property type="term" value="F:ATP hydrolysis activity"/>
    <property type="evidence" value="ECO:0007669"/>
    <property type="project" value="InterPro"/>
</dbReference>
<evidence type="ECO:0000256" key="5">
    <source>
        <dbReference type="SAM" id="MobiDB-lite"/>
    </source>
</evidence>
<evidence type="ECO:0000313" key="8">
    <source>
        <dbReference type="Proteomes" id="UP000050465"/>
    </source>
</evidence>
<dbReference type="Pfam" id="PF08352">
    <property type="entry name" value="oligo_HPY"/>
    <property type="match status" value="2"/>
</dbReference>
<keyword evidence="2" id="KW-0813">Transport</keyword>
<proteinExistence type="inferred from homology"/>
<dbReference type="InterPro" id="IPR017871">
    <property type="entry name" value="ABC_transporter-like_CS"/>
</dbReference>
<feature type="domain" description="ABC transporter" evidence="6">
    <location>
        <begin position="520"/>
        <end position="770"/>
    </location>
</feature>
<accession>A0A0P8A415</accession>
<dbReference type="Pfam" id="PF00005">
    <property type="entry name" value="ABC_tran"/>
    <property type="match status" value="2"/>
</dbReference>
<dbReference type="Proteomes" id="UP000050465">
    <property type="component" value="Unassembled WGS sequence"/>
</dbReference>
<dbReference type="PANTHER" id="PTHR43776">
    <property type="entry name" value="TRANSPORT ATP-BINDING PROTEIN"/>
    <property type="match status" value="1"/>
</dbReference>
<feature type="compositionally biased region" description="Polar residues" evidence="5">
    <location>
        <begin position="1"/>
        <end position="12"/>
    </location>
</feature>
<keyword evidence="3" id="KW-0547">Nucleotide-binding</keyword>
<gene>
    <name evidence="7" type="ORF">HLUCCA11_01540</name>
</gene>
<dbReference type="AlphaFoldDB" id="A0A0P8A415"/>
<evidence type="ECO:0000256" key="2">
    <source>
        <dbReference type="ARBA" id="ARBA00022448"/>
    </source>
</evidence>
<sequence length="797" mass="87694">MSDTILEVQNLTVEFFTGRSTGRSNGRSSDHAAKSAQTKSAQTKSAQTKGAQTKSAKSQHAPAPLASSSVANPKASHPNGSDSSSDLSGSDSKVTDSSVTDSSVTDSIVSENSGISDSTIAAQTPVDPVALNSMIPVENDSIRNDSIENGAAPNDPAGNDSTVQYPDTVFHRAENRDSIVAVNNISFTLQRGQTIGIVGESGSGKSVTSLAVMGLVPNPPGQITGGRILFSSKEADKRAEPVDLAQLSQRQFRQYRGGQIAMIFQEPMSSLNPVYTCGFQLVEAIRQHQKISKQAAREQAVERLQEVKLLPSDAELYKQLSQELGTDNIDRIQRVAKSRKYAMLDRYPHQLSGGQTQRLMIAMALSSNPSLLIADEPTTALDVTVQATILDLLRELRDRRGMSMIFITHDLGIIAEIADQVAVMYQGHVVETGSVLKIFENPEHPYTRGLLACRPQPDRRLRQLSTVSDYMEETVDSAGNRVILAKPQQDHGPGLPPVLEISPREMQIRLESLEDKGPLLTVENLKVGYPIKGVLGGTERVVMAVNDVSFQVYKGETFGLVGESGCGKTTLGRSLLQLIKPMSGKVWFEGRDLTRLNSWQLRKRRREMQIIFQDPYSSLNPRMSIGEAIAEPLKIHGTLRGRRNLKERIEYLLERVDLNPAAINRYPHEFSGGQRQRVCIARALALNPKFIICDESVSALDVSVQAQVLNLLKELQDEFKLTYIFISHDLGVVKFMSDRIMVMNQGRVEEIGPAEDIYRRPRREYTQKLISAIPAGTVSRIQTLQTEREIAQIKAAV</sequence>
<dbReference type="EMBL" id="LJZR01000001">
    <property type="protein sequence ID" value="KPQ37767.1"/>
    <property type="molecule type" value="Genomic_DNA"/>
</dbReference>
<dbReference type="FunFam" id="3.40.50.300:FF:000016">
    <property type="entry name" value="Oligopeptide ABC transporter ATP-binding component"/>
    <property type="match status" value="1"/>
</dbReference>
<dbReference type="InterPro" id="IPR027417">
    <property type="entry name" value="P-loop_NTPase"/>
</dbReference>
<dbReference type="GO" id="GO:0015833">
    <property type="term" value="P:peptide transport"/>
    <property type="evidence" value="ECO:0007669"/>
    <property type="project" value="InterPro"/>
</dbReference>
<dbReference type="PATRIC" id="fig|1666911.3.peg.2715"/>
<dbReference type="Gene3D" id="3.40.50.300">
    <property type="entry name" value="P-loop containing nucleotide triphosphate hydrolases"/>
    <property type="match status" value="2"/>
</dbReference>
<evidence type="ECO:0000256" key="1">
    <source>
        <dbReference type="ARBA" id="ARBA00005417"/>
    </source>
</evidence>
<feature type="domain" description="ABC transporter" evidence="6">
    <location>
        <begin position="163"/>
        <end position="451"/>
    </location>
</feature>
<evidence type="ECO:0000256" key="4">
    <source>
        <dbReference type="ARBA" id="ARBA00022840"/>
    </source>
</evidence>
<evidence type="ECO:0000256" key="3">
    <source>
        <dbReference type="ARBA" id="ARBA00022741"/>
    </source>
</evidence>
<dbReference type="STRING" id="1666911.HLUCCA11_01540"/>
<name>A0A0P8A415_9CYAN</name>
<reference evidence="7 8" key="1">
    <citation type="submission" date="2015-09" db="EMBL/GenBank/DDBJ databases">
        <title>Identification and resolution of microdiversity through metagenomic sequencing of parallel consortia.</title>
        <authorList>
            <person name="Nelson W.C."/>
            <person name="Romine M.F."/>
            <person name="Lindemann S.R."/>
        </authorList>
    </citation>
    <scope>NUCLEOTIDE SEQUENCE [LARGE SCALE GENOMIC DNA]</scope>
    <source>
        <strain evidence="7">Ana</strain>
    </source>
</reference>
<dbReference type="NCBIfam" id="NF007739">
    <property type="entry name" value="PRK10419.1"/>
    <property type="match status" value="3"/>
</dbReference>
<dbReference type="InterPro" id="IPR003593">
    <property type="entry name" value="AAA+_ATPase"/>
</dbReference>
<feature type="compositionally biased region" description="Low complexity" evidence="5">
    <location>
        <begin position="80"/>
        <end position="105"/>
    </location>
</feature>